<sequence length="128" mass="14512">MKQQCNKAQPFWLEKKFACLVKNRKWRWRWSHGHSRIVKVRALGSSSLIARAAERALSGEVCVLNSSPKLNGRHCGDAMVGSYYHSNNHSEFGQRSPMVQNSGLWTPDSGPSLNRGGHVVSWRDDDDY</sequence>
<evidence type="ECO:0000313" key="2">
    <source>
        <dbReference type="EMBL" id="DAA04073.1"/>
    </source>
</evidence>
<feature type="region of interest" description="Disordered" evidence="1">
    <location>
        <begin position="95"/>
        <end position="128"/>
    </location>
</feature>
<evidence type="ECO:0000256" key="1">
    <source>
        <dbReference type="SAM" id="MobiDB-lite"/>
    </source>
</evidence>
<organism evidence="2">
    <name type="scientific">Drosophila melanogaster</name>
    <name type="common">Fruit fly</name>
    <dbReference type="NCBI Taxonomy" id="7227"/>
    <lineage>
        <taxon>Eukaryota</taxon>
        <taxon>Metazoa</taxon>
        <taxon>Ecdysozoa</taxon>
        <taxon>Arthropoda</taxon>
        <taxon>Hexapoda</taxon>
        <taxon>Insecta</taxon>
        <taxon>Pterygota</taxon>
        <taxon>Neoptera</taxon>
        <taxon>Endopterygota</taxon>
        <taxon>Diptera</taxon>
        <taxon>Brachycera</taxon>
        <taxon>Muscomorpha</taxon>
        <taxon>Ephydroidea</taxon>
        <taxon>Drosophilidae</taxon>
        <taxon>Drosophila</taxon>
        <taxon>Sophophora</taxon>
    </lineage>
</organism>
<dbReference type="AlphaFoldDB" id="Q6IJZ9"/>
<gene>
    <name evidence="2" type="ORF">HDC13909</name>
</gene>
<reference evidence="2" key="1">
    <citation type="journal article" date="2003" name="Genome Biol.">
        <title>An integrated gene annotation and transcriptional profiling approach towards the full gene content of the Drosophila genome.</title>
        <authorList>
            <person name="Hild M."/>
            <person name="Beckmann B."/>
            <person name="Haas S.A."/>
            <person name="Koch B."/>
            <person name="Solovyev V."/>
            <person name="Busold C."/>
            <person name="Fellenberg K."/>
            <person name="Boutros M."/>
            <person name="Vingron M."/>
            <person name="Sauer F."/>
            <person name="Hoheisel J.D."/>
            <person name="Paro R."/>
        </authorList>
    </citation>
    <scope>NUCLEOTIDE SEQUENCE</scope>
</reference>
<proteinExistence type="predicted"/>
<feature type="compositionally biased region" description="Polar residues" evidence="1">
    <location>
        <begin position="95"/>
        <end position="112"/>
    </location>
</feature>
<dbReference type="EMBL" id="BK002567">
    <property type="protein sequence ID" value="DAA04073.1"/>
    <property type="molecule type" value="Genomic_DNA"/>
</dbReference>
<accession>Q6IJZ9</accession>
<name>Q6IJZ9_DROME</name>
<protein>
    <submittedName>
        <fullName evidence="2">HDC13909</fullName>
    </submittedName>
</protein>